<gene>
    <name evidence="1" type="ORF">J5V16_19875</name>
</gene>
<accession>A0ABS3U8L1</accession>
<evidence type="ECO:0000313" key="2">
    <source>
        <dbReference type="Proteomes" id="UP000681341"/>
    </source>
</evidence>
<comment type="caution">
    <text evidence="1">The sequence shown here is derived from an EMBL/GenBank/DDBJ whole genome shotgun (WGS) entry which is preliminary data.</text>
</comment>
<dbReference type="RefSeq" id="WP_208498726.1">
    <property type="nucleotide sequence ID" value="NZ_JAGFNP010000013.1"/>
</dbReference>
<evidence type="ECO:0000313" key="1">
    <source>
        <dbReference type="EMBL" id="MBO3735096.1"/>
    </source>
</evidence>
<reference evidence="1 2" key="1">
    <citation type="submission" date="2021-03" db="EMBL/GenBank/DDBJ databases">
        <title>Glycomyces sp. nov., a novel actinomycete isolated from soil.</title>
        <authorList>
            <person name="Yang X."/>
            <person name="Xu X."/>
        </authorList>
    </citation>
    <scope>NUCLEOTIDE SEQUENCE [LARGE SCALE GENOMIC DNA]</scope>
    <source>
        <strain evidence="1 2">NEAU-S30</strain>
    </source>
</reference>
<dbReference type="EMBL" id="JAGFNP010000013">
    <property type="protein sequence ID" value="MBO3735096.1"/>
    <property type="molecule type" value="Genomic_DNA"/>
</dbReference>
<evidence type="ECO:0008006" key="3">
    <source>
        <dbReference type="Google" id="ProtNLM"/>
    </source>
</evidence>
<name>A0ABS3U8L1_9ACTN</name>
<sequence length="310" mass="32484">MHTNAGAPGLVQGVALSIRKRTISQASGLRQRSSIWAARTVAVIATVFGLLRDKVTPAAASLVGRLRETAAPAIERAERLVAKVVDRFGMRVTVMGAATAIFVGSTSGTAMAIGNLDTEAAVQAQTGVAAAEAALSEESASAAAESIAEDQRAAAAAAAKEAAEPKPVGGISKLQMANAAAIIEAGEDEGLDQKAWAIALATAMQESKFRNYANVNVAESYDYEYQAEGADHDSVGLFQQRPSSGWGSVKELMDPKTSASKFYDSLKNVDGWQDMPVTTAAQTVQVSAFPDAYAQWEDLAWDIIGAYNAR</sequence>
<protein>
    <recommendedName>
        <fullName evidence="3">Peptidase M23</fullName>
    </recommendedName>
</protein>
<proteinExistence type="predicted"/>
<dbReference type="Proteomes" id="UP000681341">
    <property type="component" value="Unassembled WGS sequence"/>
</dbReference>
<organism evidence="1 2">
    <name type="scientific">Glycomyces niveus</name>
    <dbReference type="NCBI Taxonomy" id="2820287"/>
    <lineage>
        <taxon>Bacteria</taxon>
        <taxon>Bacillati</taxon>
        <taxon>Actinomycetota</taxon>
        <taxon>Actinomycetes</taxon>
        <taxon>Glycomycetales</taxon>
        <taxon>Glycomycetaceae</taxon>
        <taxon>Glycomyces</taxon>
    </lineage>
</organism>
<keyword evidence="2" id="KW-1185">Reference proteome</keyword>